<evidence type="ECO:0000313" key="3">
    <source>
        <dbReference type="Proteomes" id="UP001222325"/>
    </source>
</evidence>
<proteinExistence type="predicted"/>
<protein>
    <submittedName>
        <fullName evidence="2">Uncharacterized protein</fullName>
    </submittedName>
</protein>
<accession>A0AAD6TVQ4</accession>
<dbReference type="Proteomes" id="UP001222325">
    <property type="component" value="Unassembled WGS sequence"/>
</dbReference>
<gene>
    <name evidence="2" type="ORF">B0H15DRAFT_805302</name>
</gene>
<evidence type="ECO:0000313" key="2">
    <source>
        <dbReference type="EMBL" id="KAJ7077103.1"/>
    </source>
</evidence>
<organism evidence="2 3">
    <name type="scientific">Mycena belliarum</name>
    <dbReference type="NCBI Taxonomy" id="1033014"/>
    <lineage>
        <taxon>Eukaryota</taxon>
        <taxon>Fungi</taxon>
        <taxon>Dikarya</taxon>
        <taxon>Basidiomycota</taxon>
        <taxon>Agaricomycotina</taxon>
        <taxon>Agaricomycetes</taxon>
        <taxon>Agaricomycetidae</taxon>
        <taxon>Agaricales</taxon>
        <taxon>Marasmiineae</taxon>
        <taxon>Mycenaceae</taxon>
        <taxon>Mycena</taxon>
    </lineage>
</organism>
<keyword evidence="3" id="KW-1185">Reference proteome</keyword>
<dbReference type="AlphaFoldDB" id="A0AAD6TVQ4"/>
<comment type="caution">
    <text evidence="2">The sequence shown here is derived from an EMBL/GenBank/DDBJ whole genome shotgun (WGS) entry which is preliminary data.</text>
</comment>
<evidence type="ECO:0000256" key="1">
    <source>
        <dbReference type="SAM" id="MobiDB-lite"/>
    </source>
</evidence>
<feature type="region of interest" description="Disordered" evidence="1">
    <location>
        <begin position="1"/>
        <end position="25"/>
    </location>
</feature>
<name>A0AAD6TVQ4_9AGAR</name>
<reference evidence="2" key="1">
    <citation type="submission" date="2023-03" db="EMBL/GenBank/DDBJ databases">
        <title>Massive genome expansion in bonnet fungi (Mycena s.s.) driven by repeated elements and novel gene families across ecological guilds.</title>
        <authorList>
            <consortium name="Lawrence Berkeley National Laboratory"/>
            <person name="Harder C.B."/>
            <person name="Miyauchi S."/>
            <person name="Viragh M."/>
            <person name="Kuo A."/>
            <person name="Thoen E."/>
            <person name="Andreopoulos B."/>
            <person name="Lu D."/>
            <person name="Skrede I."/>
            <person name="Drula E."/>
            <person name="Henrissat B."/>
            <person name="Morin E."/>
            <person name="Kohler A."/>
            <person name="Barry K."/>
            <person name="LaButti K."/>
            <person name="Morin E."/>
            <person name="Salamov A."/>
            <person name="Lipzen A."/>
            <person name="Mereny Z."/>
            <person name="Hegedus B."/>
            <person name="Baldrian P."/>
            <person name="Stursova M."/>
            <person name="Weitz H."/>
            <person name="Taylor A."/>
            <person name="Grigoriev I.V."/>
            <person name="Nagy L.G."/>
            <person name="Martin F."/>
            <person name="Kauserud H."/>
        </authorList>
    </citation>
    <scope>NUCLEOTIDE SEQUENCE</scope>
    <source>
        <strain evidence="2">CBHHK173m</strain>
    </source>
</reference>
<sequence>MESKSYCLGWSKSRRPLSSRSSAAQRQLGLFERPMTGSCDCLIGRGAAGLAAASASTSPHRSGAYPAAQAARVEQAVRTSSSPLALSQSAYVTRTNSAAPLESQTPAVALHMERARIAPAATHDSRSVPAEPKERPAPAVYCPTDQDAGAPCPLTLRGGVCVCCVFTARRKRTKSPARHPDVPAPHILKSSGIEAVPAAGRKCTVAFPWHRRKLRASAVPLTRCWARRAAFPRKQAMRKDNNCGGGYSSATYSTSAGPNTSNYISAAAGPSQFQSPGPHELSQELLAAFALFSFANSSILPPPAYAGHHAEHIFTRAGPAPVQGLSLTEVFPLLTQRASPAWPERLPRLSLPGLKPFLGASFGTSCSASARALPRMMCWHLFWCSSVFKLCGTQLVKARINFAKAHTRAEADGVRPTSIGKGVGMAIGLWGIIASRVSVNIRCFFFHSMTTGVLARTALYARAVGLSPCAHASAGLSNSAVLNHVSTDMSRVDAFAQWFHAA</sequence>
<dbReference type="EMBL" id="JARJCN010000075">
    <property type="protein sequence ID" value="KAJ7077103.1"/>
    <property type="molecule type" value="Genomic_DNA"/>
</dbReference>